<dbReference type="Pfam" id="PF20163">
    <property type="entry name" value="DUF6536"/>
    <property type="match status" value="1"/>
</dbReference>
<keyword evidence="2" id="KW-0472">Membrane</keyword>
<protein>
    <recommendedName>
        <fullName evidence="3">DUF6536 domain-containing protein</fullName>
    </recommendedName>
</protein>
<dbReference type="PANTHER" id="PTHR35395">
    <property type="entry name" value="DUF6536 DOMAIN-CONTAINING PROTEIN"/>
    <property type="match status" value="1"/>
</dbReference>
<feature type="transmembrane region" description="Helical" evidence="2">
    <location>
        <begin position="470"/>
        <end position="494"/>
    </location>
</feature>
<feature type="transmembrane region" description="Helical" evidence="2">
    <location>
        <begin position="203"/>
        <end position="220"/>
    </location>
</feature>
<feature type="region of interest" description="Disordered" evidence="1">
    <location>
        <begin position="1"/>
        <end position="24"/>
    </location>
</feature>
<evidence type="ECO:0000313" key="5">
    <source>
        <dbReference type="Proteomes" id="UP000325780"/>
    </source>
</evidence>
<keyword evidence="2" id="KW-0812">Transmembrane</keyword>
<dbReference type="PANTHER" id="PTHR35395:SF1">
    <property type="entry name" value="DUF6536 DOMAIN-CONTAINING PROTEIN"/>
    <property type="match status" value="1"/>
</dbReference>
<accession>A0A5N6U9R2</accession>
<name>A0A5N6U9R2_ASPAV</name>
<dbReference type="Proteomes" id="UP000325780">
    <property type="component" value="Unassembled WGS sequence"/>
</dbReference>
<evidence type="ECO:0000256" key="2">
    <source>
        <dbReference type="SAM" id="Phobius"/>
    </source>
</evidence>
<proteinExistence type="predicted"/>
<dbReference type="OrthoDB" id="5429634at2759"/>
<organism evidence="4 5">
    <name type="scientific">Aspergillus avenaceus</name>
    <dbReference type="NCBI Taxonomy" id="36643"/>
    <lineage>
        <taxon>Eukaryota</taxon>
        <taxon>Fungi</taxon>
        <taxon>Dikarya</taxon>
        <taxon>Ascomycota</taxon>
        <taxon>Pezizomycotina</taxon>
        <taxon>Eurotiomycetes</taxon>
        <taxon>Eurotiomycetidae</taxon>
        <taxon>Eurotiales</taxon>
        <taxon>Aspergillaceae</taxon>
        <taxon>Aspergillus</taxon>
        <taxon>Aspergillus subgen. Circumdati</taxon>
    </lineage>
</organism>
<dbReference type="EMBL" id="ML742023">
    <property type="protein sequence ID" value="KAE8155330.1"/>
    <property type="molecule type" value="Genomic_DNA"/>
</dbReference>
<feature type="region of interest" description="Disordered" evidence="1">
    <location>
        <begin position="42"/>
        <end position="81"/>
    </location>
</feature>
<dbReference type="AlphaFoldDB" id="A0A5N6U9R2"/>
<feature type="transmembrane region" description="Helical" evidence="2">
    <location>
        <begin position="141"/>
        <end position="163"/>
    </location>
</feature>
<keyword evidence="5" id="KW-1185">Reference proteome</keyword>
<feature type="domain" description="DUF6536" evidence="3">
    <location>
        <begin position="85"/>
        <end position="241"/>
    </location>
</feature>
<evidence type="ECO:0000313" key="4">
    <source>
        <dbReference type="EMBL" id="KAE8155330.1"/>
    </source>
</evidence>
<feature type="transmembrane region" description="Helical" evidence="2">
    <location>
        <begin position="634"/>
        <end position="654"/>
    </location>
</feature>
<feature type="transmembrane region" description="Helical" evidence="2">
    <location>
        <begin position="742"/>
        <end position="767"/>
    </location>
</feature>
<dbReference type="InterPro" id="IPR046623">
    <property type="entry name" value="DUF6536"/>
</dbReference>
<keyword evidence="2" id="KW-1133">Transmembrane helix</keyword>
<evidence type="ECO:0000256" key="1">
    <source>
        <dbReference type="SAM" id="MobiDB-lite"/>
    </source>
</evidence>
<reference evidence="4 5" key="1">
    <citation type="submission" date="2019-04" db="EMBL/GenBank/DDBJ databases">
        <title>Friends and foes A comparative genomics study of 23 Aspergillus species from section Flavi.</title>
        <authorList>
            <consortium name="DOE Joint Genome Institute"/>
            <person name="Kjaerbolling I."/>
            <person name="Vesth T."/>
            <person name="Frisvad J.C."/>
            <person name="Nybo J.L."/>
            <person name="Theobald S."/>
            <person name="Kildgaard S."/>
            <person name="Isbrandt T."/>
            <person name="Kuo A."/>
            <person name="Sato A."/>
            <person name="Lyhne E.K."/>
            <person name="Kogle M.E."/>
            <person name="Wiebenga A."/>
            <person name="Kun R.S."/>
            <person name="Lubbers R.J."/>
            <person name="Makela M.R."/>
            <person name="Barry K."/>
            <person name="Chovatia M."/>
            <person name="Clum A."/>
            <person name="Daum C."/>
            <person name="Haridas S."/>
            <person name="He G."/>
            <person name="LaButti K."/>
            <person name="Lipzen A."/>
            <person name="Mondo S."/>
            <person name="Riley R."/>
            <person name="Salamov A."/>
            <person name="Simmons B.A."/>
            <person name="Magnuson J.K."/>
            <person name="Henrissat B."/>
            <person name="Mortensen U.H."/>
            <person name="Larsen T.O."/>
            <person name="Devries R.P."/>
            <person name="Grigoriev I.V."/>
            <person name="Machida M."/>
            <person name="Baker S.E."/>
            <person name="Andersen M.R."/>
        </authorList>
    </citation>
    <scope>NUCLEOTIDE SEQUENCE [LARGE SCALE GENOMIC DNA]</scope>
    <source>
        <strain evidence="4 5">IBT 18842</strain>
    </source>
</reference>
<feature type="transmembrane region" description="Helical" evidence="2">
    <location>
        <begin position="569"/>
        <end position="593"/>
    </location>
</feature>
<feature type="compositionally biased region" description="Basic and acidic residues" evidence="1">
    <location>
        <begin position="72"/>
        <end position="81"/>
    </location>
</feature>
<feature type="transmembrane region" description="Helical" evidence="2">
    <location>
        <begin position="700"/>
        <end position="722"/>
    </location>
</feature>
<feature type="region of interest" description="Disordered" evidence="1">
    <location>
        <begin position="538"/>
        <end position="559"/>
    </location>
</feature>
<gene>
    <name evidence="4" type="ORF">BDV25DRAFT_135078</name>
</gene>
<evidence type="ECO:0000259" key="3">
    <source>
        <dbReference type="Pfam" id="PF20163"/>
    </source>
</evidence>
<feature type="transmembrane region" description="Helical" evidence="2">
    <location>
        <begin position="91"/>
        <end position="115"/>
    </location>
</feature>
<sequence length="850" mass="94311">MMESDIDDSSFGLVDRSEKKKWADSSVWKRLIWRSGRDQPIRMERRNDASGIYEPKGKRQGEDSPYYLPGPSEKDDPDKGSRNNWVKGMKLCTYIASFIFVLNLALTIAACSIAFSKNIGPTPNFLTATVFHGTCTTTKRAIVGLHLLINVLSTVLLGASNYCMQGLVAPDRNDVDRAHAQRKWLDIGTNSVRNLRTLSWRKRILFLLLILTSTPIHLVYNSTIFSSLGLNEFQVLYTSHEMDPSDIASNAPTCWSADFEQSIFSFADEISQGKYRAMTPAECYEDALNPYVPSRGMAVVQLDYEGTQPADSLFYYPDPIKIASRLSIWEDYTIGAVYPMQFDLWEASVPTAQGTVTFTLQNVTDIDNPSVDHYWEKNKVHEVGTFEVTDFDSDFGTLLGYLETGLNATTWREKLSNASKWENATWASQVTTTKLGNVCTSTMERQPDSLGKFFNVQGCLALEGVQHCELLISPALCVVVLICNGIKVICMFLATSRSRREVLITLGDGIASFLERPDPTTSGYCMLSRATVQRWTHLSKDKPSSDEDSTPPPTELPTRKRWAHAVTPWGWGLSIGVCIIILGVSSGLLAYGLHLLQNAGYSTKPSALWNLGWGSLNDKNQASLGLNSNTQSSVPTMLVANTPQLILTIAYFFYNRVLTNMLLAAEYDSYAQKRKTLRVSWPKAPQRSTFYLTLPYRYSIPFTIASIALHWLVSQSLFYVLIKTYTLGATAEQGQIHLSLCAWSPVAVIFALALSAAMVIVILGLALRPMKSQMPVVGNCSAAISAACHPPLDDVDASTQPLMWGEVSDTLGDIGLETDAFGRRTDLKGYAHCTFTSREVVTPSLLRLYA</sequence>